<feature type="compositionally biased region" description="Polar residues" evidence="1">
    <location>
        <begin position="415"/>
        <end position="428"/>
    </location>
</feature>
<feature type="compositionally biased region" description="Polar residues" evidence="1">
    <location>
        <begin position="458"/>
        <end position="468"/>
    </location>
</feature>
<feature type="region of interest" description="Disordered" evidence="1">
    <location>
        <begin position="545"/>
        <end position="613"/>
    </location>
</feature>
<protein>
    <submittedName>
        <fullName evidence="2">Uncharacterized protein</fullName>
    </submittedName>
</protein>
<feature type="compositionally biased region" description="Acidic residues" evidence="1">
    <location>
        <begin position="556"/>
        <end position="574"/>
    </location>
</feature>
<feature type="compositionally biased region" description="Polar residues" evidence="1">
    <location>
        <begin position="504"/>
        <end position="516"/>
    </location>
</feature>
<proteinExistence type="predicted"/>
<feature type="region of interest" description="Disordered" evidence="1">
    <location>
        <begin position="415"/>
        <end position="516"/>
    </location>
</feature>
<gene>
    <name evidence="2" type="ORF">HO133_000549</name>
</gene>
<dbReference type="RefSeq" id="XP_037152923.1">
    <property type="nucleotide sequence ID" value="XM_037291488.1"/>
</dbReference>
<feature type="region of interest" description="Disordered" evidence="1">
    <location>
        <begin position="306"/>
        <end position="327"/>
    </location>
</feature>
<sequence>MVMFLSTAYRYLQGQSGLPSTLPARGSVDLAKEKSRKVHLFCKGLEQWREILYKQSEDESTAFVAAMEDLNSPGLTSTVMGVVADQEPVTAAEIRGVQDSPGTKCSVIVHTVKQEPAASVDTIENQELPSSKKAATEADQKPHKYMLTTGENLFQSLFATEKTPPTSPGSVGSGSTLVNSSSRKVSPADSEIRAKGSPIAVKDFAYPSSDSKHVLDQEAVIEEDTKRQLLKQLKKKTAAEEKGSRKVVKLTARNKTLGAQLKSAKSNVQNREAQADLAKTYANAMTLLNVVLRQVVQDLSNELSREKNGAHVQGTQSQGETTWSQQKEESLQNHLELAHELRTNAYGRMARLKNASVERSQGMDDMDDMDGQGSIQEETMSLMGETVEPKEYGSATVEVLDREASEEPQVELVEYNSSTSASAGTQPETKVEGSEGRPEEKDNGVFEASGLDPAALSGTANSVTPTVQEDSEKKDAEEISCAEEALDTVKEHETEDDKMEEEQIGSQGFSSEETTNQVELSVEWIFPGPKPEESAVRKGQAMVDPIATNLEHATPDEEGLSESSGEDQVSEADDNGSSPVVKDLVSGSDYDGNPAVHEPITDENTKHDDIRGVDTGCEGCLDRDYEFSEAAGPATLWGILQANQRENEVEDRADVGEEAAGVPEAAGPAILWGVVRSEQYESEVEDQDGARDEAEDVSSNEVPEPATLWGILKSNRESSGEVFCEEGVGNQAGANSHTALDESEKNGSADLLDEDDAELIATSHYGYAPDLNDNTNDLYDVSDNEEEIMEPPAATNAPTVEKDPAPSPHGSVDGDEVDNEEVDAQEVIVEEPVNAIGADSLDAVEPITEYLKVVEEGDHDVENGTIEAVHLEEGVVSVGEITPIGAVKDVNECVGNATVVRVEKAAQEANASGAGAMVEQLGHNCEEDIVKLTQNDAVARARARPVLEDSEGEVGPEEGDALEGSAESRSLQVICEDPRGEYTHELPNVVVGVLTITAAESDGTNSGAVHPQPLTPPGTPLPSPRTFSPPQAENFDFTPRMSKPMGVSKTGKRRLERQRAAAKKKDEAAVKRRMEEEAAKTPEGLAQCQAEEDVRLGEKQMKLQAATEKAIGLQSAK</sequence>
<comment type="caution">
    <text evidence="2">The sequence shown here is derived from an EMBL/GenBank/DDBJ whole genome shotgun (WGS) entry which is preliminary data.</text>
</comment>
<feature type="region of interest" description="Disordered" evidence="1">
    <location>
        <begin position="677"/>
        <end position="754"/>
    </location>
</feature>
<evidence type="ECO:0000256" key="1">
    <source>
        <dbReference type="SAM" id="MobiDB-lite"/>
    </source>
</evidence>
<feature type="compositionally biased region" description="Basic and acidic residues" evidence="1">
    <location>
        <begin position="429"/>
        <end position="444"/>
    </location>
</feature>
<evidence type="ECO:0000313" key="2">
    <source>
        <dbReference type="EMBL" id="KAF6223706.1"/>
    </source>
</evidence>
<name>A0A8H6CI76_9LECA</name>
<feature type="region of interest" description="Disordered" evidence="1">
    <location>
        <begin position="1002"/>
        <end position="1088"/>
    </location>
</feature>
<feature type="compositionally biased region" description="Acidic residues" evidence="1">
    <location>
        <begin position="948"/>
        <end position="961"/>
    </location>
</feature>
<evidence type="ECO:0000313" key="3">
    <source>
        <dbReference type="Proteomes" id="UP000593566"/>
    </source>
</evidence>
<organism evidence="2 3">
    <name type="scientific">Letharia lupina</name>
    <dbReference type="NCBI Taxonomy" id="560253"/>
    <lineage>
        <taxon>Eukaryota</taxon>
        <taxon>Fungi</taxon>
        <taxon>Dikarya</taxon>
        <taxon>Ascomycota</taxon>
        <taxon>Pezizomycotina</taxon>
        <taxon>Lecanoromycetes</taxon>
        <taxon>OSLEUM clade</taxon>
        <taxon>Lecanoromycetidae</taxon>
        <taxon>Lecanorales</taxon>
        <taxon>Lecanorineae</taxon>
        <taxon>Parmeliaceae</taxon>
        <taxon>Letharia</taxon>
    </lineage>
</organism>
<feature type="region of interest" description="Disordered" evidence="1">
    <location>
        <begin position="160"/>
        <end position="191"/>
    </location>
</feature>
<reference evidence="2 3" key="1">
    <citation type="journal article" date="2020" name="Genomics">
        <title>Complete, high-quality genomes from long-read metagenomic sequencing of two wolf lichen thalli reveals enigmatic genome architecture.</title>
        <authorList>
            <person name="McKenzie S.K."/>
            <person name="Walston R.F."/>
            <person name="Allen J.L."/>
        </authorList>
    </citation>
    <scope>NUCLEOTIDE SEQUENCE [LARGE SCALE GENOMIC DNA]</scope>
    <source>
        <strain evidence="2">WasteWater1</strain>
    </source>
</reference>
<accession>A0A8H6CI76</accession>
<feature type="compositionally biased region" description="Pro residues" evidence="1">
    <location>
        <begin position="1013"/>
        <end position="1023"/>
    </location>
</feature>
<feature type="compositionally biased region" description="Basic and acidic residues" evidence="1">
    <location>
        <begin position="599"/>
        <end position="612"/>
    </location>
</feature>
<dbReference type="AlphaFoldDB" id="A0A8H6CI76"/>
<feature type="compositionally biased region" description="Acidic residues" evidence="1">
    <location>
        <begin position="680"/>
        <end position="698"/>
    </location>
</feature>
<dbReference type="GeneID" id="59328968"/>
<feature type="compositionally biased region" description="Polar residues" evidence="1">
    <location>
        <begin position="313"/>
        <end position="325"/>
    </location>
</feature>
<dbReference type="Proteomes" id="UP000593566">
    <property type="component" value="Unassembled WGS sequence"/>
</dbReference>
<keyword evidence="3" id="KW-1185">Reference proteome</keyword>
<feature type="region of interest" description="Disordered" evidence="1">
    <location>
        <begin position="791"/>
        <end position="819"/>
    </location>
</feature>
<feature type="region of interest" description="Disordered" evidence="1">
    <location>
        <begin position="945"/>
        <end position="968"/>
    </location>
</feature>
<feature type="compositionally biased region" description="Basic and acidic residues" evidence="1">
    <location>
        <begin position="1057"/>
        <end position="1080"/>
    </location>
</feature>
<dbReference type="EMBL" id="JACCJB010000010">
    <property type="protein sequence ID" value="KAF6223706.1"/>
    <property type="molecule type" value="Genomic_DNA"/>
</dbReference>